<comment type="caution">
    <text evidence="4">The sequence shown here is derived from an EMBL/GenBank/DDBJ whole genome shotgun (WGS) entry which is preliminary data.</text>
</comment>
<dbReference type="InterPro" id="IPR032295">
    <property type="entry name" value="DUF4842"/>
</dbReference>
<feature type="domain" description="DUF4842" evidence="3">
    <location>
        <begin position="475"/>
        <end position="683"/>
    </location>
</feature>
<dbReference type="Pfam" id="PF16130">
    <property type="entry name" value="DUF4842"/>
    <property type="match status" value="1"/>
</dbReference>
<dbReference type="Proteomes" id="UP001596958">
    <property type="component" value="Unassembled WGS sequence"/>
</dbReference>
<keyword evidence="1" id="KW-0732">Signal</keyword>
<dbReference type="PROSITE" id="PS51257">
    <property type="entry name" value="PROKAR_LIPOPROTEIN"/>
    <property type="match status" value="1"/>
</dbReference>
<dbReference type="Pfam" id="PF13448">
    <property type="entry name" value="DUF4114"/>
    <property type="match status" value="1"/>
</dbReference>
<proteinExistence type="predicted"/>
<accession>A0ABW2YX51</accession>
<evidence type="ECO:0000313" key="4">
    <source>
        <dbReference type="EMBL" id="MFD0751079.1"/>
    </source>
</evidence>
<dbReference type="InterPro" id="IPR025193">
    <property type="entry name" value="DUF4114"/>
</dbReference>
<reference evidence="5" key="1">
    <citation type="journal article" date="2019" name="Int. J. Syst. Evol. Microbiol.">
        <title>The Global Catalogue of Microorganisms (GCM) 10K type strain sequencing project: providing services to taxonomists for standard genome sequencing and annotation.</title>
        <authorList>
            <consortium name="The Broad Institute Genomics Platform"/>
            <consortium name="The Broad Institute Genome Sequencing Center for Infectious Disease"/>
            <person name="Wu L."/>
            <person name="Ma J."/>
        </authorList>
    </citation>
    <scope>NUCLEOTIDE SEQUENCE [LARGE SCALE GENOMIC DNA]</scope>
    <source>
        <strain evidence="5">CCUG 63418</strain>
    </source>
</reference>
<name>A0ABW2YX51_9SPHI</name>
<feature type="signal peptide" evidence="1">
    <location>
        <begin position="1"/>
        <end position="16"/>
    </location>
</feature>
<dbReference type="EMBL" id="JBHTHU010000010">
    <property type="protein sequence ID" value="MFD0751079.1"/>
    <property type="molecule type" value="Genomic_DNA"/>
</dbReference>
<dbReference type="InterPro" id="IPR031025">
    <property type="entry name" value="LruC_dom"/>
</dbReference>
<evidence type="ECO:0000313" key="5">
    <source>
        <dbReference type="Proteomes" id="UP001596958"/>
    </source>
</evidence>
<evidence type="ECO:0000256" key="1">
    <source>
        <dbReference type="SAM" id="SignalP"/>
    </source>
</evidence>
<dbReference type="NCBIfam" id="TIGR04456">
    <property type="entry name" value="LruC_dom"/>
    <property type="match status" value="1"/>
</dbReference>
<protein>
    <submittedName>
        <fullName evidence="4">LruC domain-containing protein</fullName>
    </submittedName>
</protein>
<evidence type="ECO:0000259" key="2">
    <source>
        <dbReference type="Pfam" id="PF13448"/>
    </source>
</evidence>
<feature type="domain" description="DUF4114" evidence="2">
    <location>
        <begin position="309"/>
        <end position="391"/>
    </location>
</feature>
<feature type="chain" id="PRO_5045221549" evidence="1">
    <location>
        <begin position="17"/>
        <end position="699"/>
    </location>
</feature>
<evidence type="ECO:0000259" key="3">
    <source>
        <dbReference type="Pfam" id="PF16130"/>
    </source>
</evidence>
<sequence length="699" mass="74356">MKKFTPLMLAALTLLAACKKSSVTPDQPGTDNTNVTKIAPDGFNFATTKNINFSLSLKAPNGDALRGVVVSLYNPANTADNASIFKGVTDASGNLVTTLSVPAGLKQLVIDPAYVGLLRYAKANINGSSVSAGIGGAAGYSGDIVPEEIVVRSGSTSGLTVLAGEGPNFAYPSPYTSTDDAILNTPASPLSVGVPKYLLSTDDVISASLLSHVNASLPESQPLTKSHPEYLASTATSTLNITAKSDVWVTFVAEGAGYLNTLAYYTYKTGNAPDKESDIKNATIVLPNTSANGSGGGLKAGNKVKLGVFEAGTSIGFILIADAWTGKGINTGNTRYYADAKLNPEKTAEKRKHTVLLYDDVNKVTLVGFEDLDRDGSSDDDFNDLVFYASSNPYTAISTDGVPVVDKGGDSDGDGVIDELDAFPNDASKAFISYYPSASGFANIAFEDNWPKKGDYDLNDVVVKYRYTFVSNAKNEVVTLQGDYNVTAVGASYKNGFGVQFPFAASAVQSVTGQKFKDNYITRAANGVEAGQSKAVIIPFDNTDMMLNNPDNAYFVNVLTNKEKVTNGATASVVMTLSTPVALSTITQATINPFLISNSRRGYEVHLPGYLPTDKAETKLFGTDDDTTKPASSRYYLSKENWPWAISFADNFTYPIEQVKITDAYLHFADWASSGGTSFTDWYTNTGAGYRALPSLYLK</sequence>
<keyword evidence="5" id="KW-1185">Reference proteome</keyword>
<dbReference type="RefSeq" id="WP_377100924.1">
    <property type="nucleotide sequence ID" value="NZ_JBHTHU010000010.1"/>
</dbReference>
<organism evidence="4 5">
    <name type="scientific">Mucilaginibacter calamicampi</name>
    <dbReference type="NCBI Taxonomy" id="1302352"/>
    <lineage>
        <taxon>Bacteria</taxon>
        <taxon>Pseudomonadati</taxon>
        <taxon>Bacteroidota</taxon>
        <taxon>Sphingobacteriia</taxon>
        <taxon>Sphingobacteriales</taxon>
        <taxon>Sphingobacteriaceae</taxon>
        <taxon>Mucilaginibacter</taxon>
    </lineage>
</organism>
<gene>
    <name evidence="4" type="ORF">ACFQZS_13065</name>
</gene>